<dbReference type="SUPFAM" id="SSF53254">
    <property type="entry name" value="Phosphoglycerate mutase-like"/>
    <property type="match status" value="1"/>
</dbReference>
<sequence length="165" mass="18505">MKQLFIVRHAKSDWGDANLRDFDRPLNHRGHKNAPEMVNRLVEKSIKPDAIVSSPALRAFTTAKYFAAGWQLPAEQLNTNANIYEASLKSLLKVINDFDAEFDKVALFGHNPGLTDLLNYLTGEYISNMPTCSIAIIEFPFDDWKLISSGTGNLVLFDYPKSGLD</sequence>
<dbReference type="Pfam" id="PF00300">
    <property type="entry name" value="His_Phos_1"/>
    <property type="match status" value="1"/>
</dbReference>
<dbReference type="RefSeq" id="WP_113646742.1">
    <property type="nucleotide sequence ID" value="NZ_QMHN01000002.1"/>
</dbReference>
<dbReference type="AlphaFoldDB" id="A0A3S3PP17"/>
<dbReference type="OrthoDB" id="9810154at2"/>
<protein>
    <submittedName>
        <fullName evidence="2">Histidine phosphatase family protein</fullName>
    </submittedName>
</protein>
<proteinExistence type="predicted"/>
<gene>
    <name evidence="2" type="ORF">DPV69_07500</name>
</gene>
<evidence type="ECO:0000313" key="3">
    <source>
        <dbReference type="Proteomes" id="UP000284120"/>
    </source>
</evidence>
<dbReference type="InterPro" id="IPR029033">
    <property type="entry name" value="His_PPase_superfam"/>
</dbReference>
<keyword evidence="3" id="KW-1185">Reference proteome</keyword>
<name>A0A3S3PP17_9SPHI</name>
<evidence type="ECO:0000256" key="1">
    <source>
        <dbReference type="PIRSR" id="PIRSR613078-2"/>
    </source>
</evidence>
<dbReference type="CDD" id="cd07067">
    <property type="entry name" value="HP_PGM_like"/>
    <property type="match status" value="1"/>
</dbReference>
<dbReference type="InterPro" id="IPR013078">
    <property type="entry name" value="His_Pase_superF_clade-1"/>
</dbReference>
<dbReference type="PANTHER" id="PTHR47623">
    <property type="entry name" value="OS09G0287300 PROTEIN"/>
    <property type="match status" value="1"/>
</dbReference>
<evidence type="ECO:0000313" key="2">
    <source>
        <dbReference type="EMBL" id="RWU08216.1"/>
    </source>
</evidence>
<reference evidence="2 3" key="1">
    <citation type="submission" date="2018-06" db="EMBL/GenBank/DDBJ databases">
        <title>Pedobacter endophyticus sp. nov., an endophytic bacterium isolated from a leaf of Triticum aestivum.</title>
        <authorList>
            <person name="Zhang L."/>
        </authorList>
    </citation>
    <scope>NUCLEOTIDE SEQUENCE [LARGE SCALE GENOMIC DNA]</scope>
    <source>
        <strain evidence="2 3">CM134L-2</strain>
    </source>
</reference>
<dbReference type="Proteomes" id="UP000284120">
    <property type="component" value="Unassembled WGS sequence"/>
</dbReference>
<dbReference type="PANTHER" id="PTHR47623:SF1">
    <property type="entry name" value="OS09G0287300 PROTEIN"/>
    <property type="match status" value="1"/>
</dbReference>
<accession>A0A3S3PP17</accession>
<organism evidence="2 3">
    <name type="scientific">Pedobacter chitinilyticus</name>
    <dbReference type="NCBI Taxonomy" id="2233776"/>
    <lineage>
        <taxon>Bacteria</taxon>
        <taxon>Pseudomonadati</taxon>
        <taxon>Bacteroidota</taxon>
        <taxon>Sphingobacteriia</taxon>
        <taxon>Sphingobacteriales</taxon>
        <taxon>Sphingobacteriaceae</taxon>
        <taxon>Pedobacter</taxon>
    </lineage>
</organism>
<dbReference type="EMBL" id="SAYW01000002">
    <property type="protein sequence ID" value="RWU08216.1"/>
    <property type="molecule type" value="Genomic_DNA"/>
</dbReference>
<dbReference type="Gene3D" id="3.40.50.1240">
    <property type="entry name" value="Phosphoglycerate mutase-like"/>
    <property type="match status" value="1"/>
</dbReference>
<comment type="caution">
    <text evidence="2">The sequence shown here is derived from an EMBL/GenBank/DDBJ whole genome shotgun (WGS) entry which is preliminary data.</text>
</comment>
<feature type="binding site" evidence="1">
    <location>
        <position position="58"/>
    </location>
    <ligand>
        <name>substrate</name>
    </ligand>
</feature>